<sequence length="37" mass="4662">MRFGGAVFLWLFVTFFLTFVYFYYTLIFELKLFILFF</sequence>
<evidence type="ECO:0000256" key="1">
    <source>
        <dbReference type="SAM" id="Phobius"/>
    </source>
</evidence>
<dbReference type="EMBL" id="AQHR01000126">
    <property type="protein sequence ID" value="EON74701.1"/>
    <property type="molecule type" value="Genomic_DNA"/>
</dbReference>
<keyword evidence="1" id="KW-0812">Transmembrane</keyword>
<evidence type="ECO:0000313" key="2">
    <source>
        <dbReference type="EMBL" id="EON74701.1"/>
    </source>
</evidence>
<evidence type="ECO:0000313" key="3">
    <source>
        <dbReference type="Proteomes" id="UP000013909"/>
    </source>
</evidence>
<protein>
    <submittedName>
        <fullName evidence="2">Uncharacterized protein</fullName>
    </submittedName>
</protein>
<feature type="transmembrane region" description="Helical" evidence="1">
    <location>
        <begin position="7"/>
        <end position="27"/>
    </location>
</feature>
<dbReference type="AlphaFoldDB" id="R7ZKS4"/>
<keyword evidence="1" id="KW-0472">Membrane</keyword>
<keyword evidence="1" id="KW-1133">Transmembrane helix</keyword>
<reference evidence="2 3" key="1">
    <citation type="submission" date="2013-02" db="EMBL/GenBank/DDBJ databases">
        <title>A novel strain isolated from Lonar lake, Maharashtra, India.</title>
        <authorList>
            <person name="Singh A."/>
        </authorList>
    </citation>
    <scope>NUCLEOTIDE SEQUENCE [LARGE SCALE GENOMIC DNA]</scope>
    <source>
        <strain evidence="2 3">AK24</strain>
    </source>
</reference>
<accession>R7ZKS4</accession>
<dbReference type="Proteomes" id="UP000013909">
    <property type="component" value="Unassembled WGS sequence"/>
</dbReference>
<gene>
    <name evidence="2" type="ORF">ADIS_4812</name>
</gene>
<keyword evidence="3" id="KW-1185">Reference proteome</keyword>
<proteinExistence type="predicted"/>
<organism evidence="2 3">
    <name type="scientific">Lunatimonas lonarensis</name>
    <dbReference type="NCBI Taxonomy" id="1232681"/>
    <lineage>
        <taxon>Bacteria</taxon>
        <taxon>Pseudomonadati</taxon>
        <taxon>Bacteroidota</taxon>
        <taxon>Cytophagia</taxon>
        <taxon>Cytophagales</taxon>
        <taxon>Cyclobacteriaceae</taxon>
    </lineage>
</organism>
<name>R7ZKS4_9BACT</name>
<comment type="caution">
    <text evidence="2">The sequence shown here is derived from an EMBL/GenBank/DDBJ whole genome shotgun (WGS) entry which is preliminary data.</text>
</comment>
<dbReference type="STRING" id="1232681.ADIS_4812"/>